<dbReference type="NCBIfam" id="NF038125">
    <property type="entry name" value="PEP_CTERM_THxN"/>
    <property type="match status" value="1"/>
</dbReference>
<name>A4A579_9GAMM</name>
<feature type="transmembrane region" description="Helical" evidence="1">
    <location>
        <begin position="297"/>
        <end position="318"/>
    </location>
</feature>
<comment type="caution">
    <text evidence="3">The sequence shown here is derived from an EMBL/GenBank/DDBJ whole genome shotgun (WGS) entry which is preliminary data.</text>
</comment>
<protein>
    <submittedName>
        <fullName evidence="3">PEP-CTERM protein sorting domain protein</fullName>
    </submittedName>
</protein>
<keyword evidence="4" id="KW-1185">Reference proteome</keyword>
<keyword evidence="2" id="KW-0732">Signal</keyword>
<dbReference type="STRING" id="314285.KT71_09992"/>
<dbReference type="HOGENOM" id="CLU_854725_0_0_6"/>
<organism evidence="3 4">
    <name type="scientific">Congregibacter litoralis KT71</name>
    <dbReference type="NCBI Taxonomy" id="314285"/>
    <lineage>
        <taxon>Bacteria</taxon>
        <taxon>Pseudomonadati</taxon>
        <taxon>Pseudomonadota</taxon>
        <taxon>Gammaproteobacteria</taxon>
        <taxon>Cellvibrionales</taxon>
        <taxon>Halieaceae</taxon>
        <taxon>Congregibacter</taxon>
    </lineage>
</organism>
<keyword evidence="1" id="KW-1133">Transmembrane helix</keyword>
<dbReference type="RefSeq" id="WP_023660158.1">
    <property type="nucleotide sequence ID" value="NZ_CM002299.1"/>
</dbReference>
<dbReference type="AlphaFoldDB" id="A4A579"/>
<keyword evidence="1" id="KW-0812">Transmembrane</keyword>
<keyword evidence="1" id="KW-0472">Membrane</keyword>
<feature type="signal peptide" evidence="2">
    <location>
        <begin position="1"/>
        <end position="30"/>
    </location>
</feature>
<accession>A4A579</accession>
<proteinExistence type="predicted"/>
<reference evidence="3 4" key="1">
    <citation type="journal article" date="2007" name="Proc. Natl. Acad. Sci. U.S.A.">
        <title>Characterization of a marine gammaproteobacterium capable of aerobic anoxygenic photosynthesis.</title>
        <authorList>
            <person name="Fuchs B.M."/>
            <person name="Spring S."/>
            <person name="Teeling H."/>
            <person name="Quast C."/>
            <person name="Wulf J."/>
            <person name="Schattenhofer M."/>
            <person name="Yan S."/>
            <person name="Ferriera S."/>
            <person name="Johnson J."/>
            <person name="Glockner F.O."/>
            <person name="Amann R."/>
        </authorList>
    </citation>
    <scope>NUCLEOTIDE SEQUENCE [LARGE SCALE GENOMIC DNA]</scope>
    <source>
        <strain evidence="3">KT71</strain>
    </source>
</reference>
<dbReference type="NCBIfam" id="TIGR02595">
    <property type="entry name" value="PEP_CTERM"/>
    <property type="match status" value="1"/>
</dbReference>
<sequence>MIKNNHAIHRQLANAAAALLLGTGGVSASAAIVTEWDFSTSATFTSATFSGASAGNTVSASELSWGRSSSFCEGGSGGPTEPGGVFGGCGGFWGLGDTVDPDFQDPTSDAAFNRSALTIGTPGSFTGGGAATGTVNTVTDGNIEAGDFGLGINLTHWNNPISGFPTLTGGTIQDTLTLTPVAPMTGASVDAPDITFDFRFAETPNGGPCADGTATPCADLFGIVAVPTLNLAFDYLGQEYFASVLLTDGMGGAAPIGTLGDQECAAVSLGSGCQGFRTAESQATTVQFAFAISTTPVFVPAPAPIALFGLGVLGLGLLRRKSRSQAA</sequence>
<evidence type="ECO:0000313" key="4">
    <source>
        <dbReference type="Proteomes" id="UP000019205"/>
    </source>
</evidence>
<reference evidence="3 4" key="2">
    <citation type="journal article" date="2009" name="PLoS ONE">
        <title>The photosynthetic apparatus and its regulation in the aerobic gammaproteobacterium Congregibacter litoralis gen. nov., sp. nov.</title>
        <authorList>
            <person name="Spring S."/>
            <person name="Lunsdorf H."/>
            <person name="Fuchs B.M."/>
            <person name="Tindall B.J."/>
        </authorList>
    </citation>
    <scope>NUCLEOTIDE SEQUENCE [LARGE SCALE GENOMIC DNA]</scope>
    <source>
        <strain evidence="3">KT71</strain>
    </source>
</reference>
<evidence type="ECO:0000256" key="1">
    <source>
        <dbReference type="SAM" id="Phobius"/>
    </source>
</evidence>
<dbReference type="Proteomes" id="UP000019205">
    <property type="component" value="Chromosome"/>
</dbReference>
<evidence type="ECO:0000313" key="3">
    <source>
        <dbReference type="EMBL" id="EAQ98950.2"/>
    </source>
</evidence>
<dbReference type="EMBL" id="AAOA02000003">
    <property type="protein sequence ID" value="EAQ98950.2"/>
    <property type="molecule type" value="Genomic_DNA"/>
</dbReference>
<dbReference type="OrthoDB" id="5787358at2"/>
<feature type="chain" id="PRO_5002664142" evidence="2">
    <location>
        <begin position="31"/>
        <end position="327"/>
    </location>
</feature>
<dbReference type="InterPro" id="IPR013424">
    <property type="entry name" value="Ice-binding_C"/>
</dbReference>
<gene>
    <name evidence="3" type="ORF">KT71_09992</name>
</gene>
<evidence type="ECO:0000256" key="2">
    <source>
        <dbReference type="SAM" id="SignalP"/>
    </source>
</evidence>
<dbReference type="eggNOG" id="ENOG50335B4">
    <property type="taxonomic scope" value="Bacteria"/>
</dbReference>